<dbReference type="PANTHER" id="PTHR11659:SF0">
    <property type="entry name" value="GLUTAMYL-TRNA(GLN) AMIDOTRANSFERASE SUBUNIT B, MITOCHONDRIAL"/>
    <property type="match status" value="1"/>
</dbReference>
<proteinExistence type="inferred from homology"/>
<keyword evidence="3 10" id="KW-0436">Ligase</keyword>
<dbReference type="InterPro" id="IPR014746">
    <property type="entry name" value="Gln_synth/guanido_kin_cat_dom"/>
</dbReference>
<dbReference type="InterPro" id="IPR006075">
    <property type="entry name" value="Asn/Gln-tRNA_Trfase_suB/E_cat"/>
</dbReference>
<dbReference type="NCBIfam" id="NF004014">
    <property type="entry name" value="PRK05477.1-4"/>
    <property type="match status" value="1"/>
</dbReference>
<dbReference type="SUPFAM" id="SSF55931">
    <property type="entry name" value="Glutamine synthetase/guanido kinase"/>
    <property type="match status" value="1"/>
</dbReference>
<evidence type="ECO:0000256" key="10">
    <source>
        <dbReference type="HAMAP-Rule" id="MF_00121"/>
    </source>
</evidence>
<dbReference type="InterPro" id="IPR017959">
    <property type="entry name" value="Asn/Gln-tRNA_amidoTrfase_suB/E"/>
</dbReference>
<comment type="catalytic activity">
    <reaction evidence="9 10">
        <text>L-glutamyl-tRNA(Gln) + L-glutamine + ATP + H2O = L-glutaminyl-tRNA(Gln) + L-glutamate + ADP + phosphate + H(+)</text>
        <dbReference type="Rhea" id="RHEA:17521"/>
        <dbReference type="Rhea" id="RHEA-COMP:9681"/>
        <dbReference type="Rhea" id="RHEA-COMP:9684"/>
        <dbReference type="ChEBI" id="CHEBI:15377"/>
        <dbReference type="ChEBI" id="CHEBI:15378"/>
        <dbReference type="ChEBI" id="CHEBI:29985"/>
        <dbReference type="ChEBI" id="CHEBI:30616"/>
        <dbReference type="ChEBI" id="CHEBI:43474"/>
        <dbReference type="ChEBI" id="CHEBI:58359"/>
        <dbReference type="ChEBI" id="CHEBI:78520"/>
        <dbReference type="ChEBI" id="CHEBI:78521"/>
        <dbReference type="ChEBI" id="CHEBI:456216"/>
    </reaction>
</comment>
<dbReference type="GO" id="GO:0070681">
    <property type="term" value="P:glutaminyl-tRNAGln biosynthesis via transamidation"/>
    <property type="evidence" value="ECO:0007669"/>
    <property type="project" value="TreeGrafter"/>
</dbReference>
<evidence type="ECO:0000313" key="12">
    <source>
        <dbReference type="EMBL" id="HIQ63200.1"/>
    </source>
</evidence>
<evidence type="ECO:0000256" key="6">
    <source>
        <dbReference type="ARBA" id="ARBA00022917"/>
    </source>
</evidence>
<dbReference type="InterPro" id="IPR023168">
    <property type="entry name" value="GatB_Yqey_C_2"/>
</dbReference>
<evidence type="ECO:0000256" key="3">
    <source>
        <dbReference type="ARBA" id="ARBA00022598"/>
    </source>
</evidence>
<keyword evidence="4 10" id="KW-0547">Nucleotide-binding</keyword>
<comment type="subunit">
    <text evidence="2 10">Heterotrimer of A, B and C subunits.</text>
</comment>
<sequence>MKQTAAAEQAYEMVAGLEVHVELKTRTKMFCGCPNAFDAPPNTNVCPVCLGLPGALPALNREAVVYAVRAGLALHCEIARDSAFARKHYFYPDLPKAYQISQHEQPLCTGGWLDIRTEAGEKRIRIARLHMEEDAGKLLHGGEDTRIDLNRCGVPLVEIVTEPDFRTAAEARAFLHGLRAVLLCIGVSDCRMNEGSMRCDVNLSVRPAGRSALGVRTEMKNINSIAFAGKAMDSEFRRQAALLRAGGAVRRQTRRFDPASGQTVLMREKESEDDYRFFPEPDLPPLRLERADIEAIRAGMPELPEEKKRRYVRTLGLTESDADILSAQPALGAAFDLARTRCREPARLANLLVQEVSRFADEEAQPFSPEDLAALSDLLSGETLHMGSARRVLEHMQKTGASPAEAVDALELSLLSDRAALDAVVRGIVRDNEALAQRYRSGKARAFQAIMGKIMQATKGRAHPAIAARLLEEVLREPDGP</sequence>
<dbReference type="InterPro" id="IPR042114">
    <property type="entry name" value="GatB_C_1"/>
</dbReference>
<evidence type="ECO:0000256" key="8">
    <source>
        <dbReference type="ARBA" id="ARBA00047380"/>
    </source>
</evidence>
<dbReference type="EC" id="6.3.5.-" evidence="10"/>
<accession>A0A9D1CIW5</accession>
<keyword evidence="5 10" id="KW-0067">ATP-binding</keyword>
<dbReference type="AlphaFoldDB" id="A0A9D1CIW5"/>
<dbReference type="Gene3D" id="1.10.10.410">
    <property type="match status" value="1"/>
</dbReference>
<feature type="domain" description="Asn/Gln amidotransferase" evidence="11">
    <location>
        <begin position="333"/>
        <end position="475"/>
    </location>
</feature>
<gene>
    <name evidence="10 12" type="primary">gatB</name>
    <name evidence="12" type="ORF">IAA66_06380</name>
</gene>
<dbReference type="SMART" id="SM00845">
    <property type="entry name" value="GatB_Yqey"/>
    <property type="match status" value="1"/>
</dbReference>
<dbReference type="Pfam" id="PF02934">
    <property type="entry name" value="GatB_N"/>
    <property type="match status" value="1"/>
</dbReference>
<dbReference type="NCBIfam" id="NF004012">
    <property type="entry name" value="PRK05477.1-2"/>
    <property type="match status" value="1"/>
</dbReference>
<evidence type="ECO:0000256" key="9">
    <source>
        <dbReference type="ARBA" id="ARBA00047913"/>
    </source>
</evidence>
<keyword evidence="6 10" id="KW-0648">Protein biosynthesis</keyword>
<organism evidence="12 13">
    <name type="scientific">Candidatus Avichristensenella intestinipullorum</name>
    <dbReference type="NCBI Taxonomy" id="2840693"/>
    <lineage>
        <taxon>Bacteria</taxon>
        <taxon>Bacillati</taxon>
        <taxon>Bacillota</taxon>
        <taxon>Clostridia</taxon>
        <taxon>Candidatus Avichristensenella</taxon>
    </lineage>
</organism>
<dbReference type="Pfam" id="PF02637">
    <property type="entry name" value="GatB_Yqey"/>
    <property type="match status" value="1"/>
</dbReference>
<dbReference type="HAMAP" id="MF_00121">
    <property type="entry name" value="GatB"/>
    <property type="match status" value="1"/>
</dbReference>
<comment type="caution">
    <text evidence="12">The sequence shown here is derived from an EMBL/GenBank/DDBJ whole genome shotgun (WGS) entry which is preliminary data.</text>
</comment>
<reference evidence="12" key="2">
    <citation type="journal article" date="2021" name="PeerJ">
        <title>Extensive microbial diversity within the chicken gut microbiome revealed by metagenomics and culture.</title>
        <authorList>
            <person name="Gilroy R."/>
            <person name="Ravi A."/>
            <person name="Getino M."/>
            <person name="Pursley I."/>
            <person name="Horton D.L."/>
            <person name="Alikhan N.F."/>
            <person name="Baker D."/>
            <person name="Gharbi K."/>
            <person name="Hall N."/>
            <person name="Watson M."/>
            <person name="Adriaenssens E.M."/>
            <person name="Foster-Nyarko E."/>
            <person name="Jarju S."/>
            <person name="Secka A."/>
            <person name="Antonio M."/>
            <person name="Oren A."/>
            <person name="Chaudhuri R.R."/>
            <person name="La Ragione R."/>
            <person name="Hildebrand F."/>
            <person name="Pallen M.J."/>
        </authorList>
    </citation>
    <scope>NUCLEOTIDE SEQUENCE</scope>
    <source>
        <strain evidence="12">ChiHile30-977</strain>
    </source>
</reference>
<dbReference type="InterPro" id="IPR004413">
    <property type="entry name" value="GatB"/>
</dbReference>
<name>A0A9D1CIW5_9FIRM</name>
<dbReference type="PANTHER" id="PTHR11659">
    <property type="entry name" value="GLUTAMYL-TRNA GLN AMIDOTRANSFERASE SUBUNIT B MITOCHONDRIAL AND PROKARYOTIC PET112-RELATED"/>
    <property type="match status" value="1"/>
</dbReference>
<evidence type="ECO:0000256" key="4">
    <source>
        <dbReference type="ARBA" id="ARBA00022741"/>
    </source>
</evidence>
<dbReference type="InterPro" id="IPR003789">
    <property type="entry name" value="Asn/Gln_tRNA_amidoTrase-B-like"/>
</dbReference>
<dbReference type="GO" id="GO:0050567">
    <property type="term" value="F:glutaminyl-tRNA synthase (glutamine-hydrolyzing) activity"/>
    <property type="evidence" value="ECO:0007669"/>
    <property type="project" value="UniProtKB-UniRule"/>
</dbReference>
<comment type="function">
    <text evidence="7 10">Allows the formation of correctly charged Asn-tRNA(Asn) or Gln-tRNA(Gln) through the transamidation of misacylated Asp-tRNA(Asn) or Glu-tRNA(Gln) in organisms which lack either or both of asparaginyl-tRNA or glutaminyl-tRNA synthetases. The reaction takes place in the presence of glutamine and ATP through an activated phospho-Asp-tRNA(Asn) or phospho-Glu-tRNA(Gln).</text>
</comment>
<dbReference type="InterPro" id="IPR017958">
    <property type="entry name" value="Gln-tRNA_amidoTrfase_suB_CS"/>
</dbReference>
<evidence type="ECO:0000259" key="11">
    <source>
        <dbReference type="SMART" id="SM00845"/>
    </source>
</evidence>
<dbReference type="GO" id="GO:0006412">
    <property type="term" value="P:translation"/>
    <property type="evidence" value="ECO:0007669"/>
    <property type="project" value="UniProtKB-UniRule"/>
</dbReference>
<dbReference type="SUPFAM" id="SSF89095">
    <property type="entry name" value="GatB/YqeY motif"/>
    <property type="match status" value="1"/>
</dbReference>
<comment type="similarity">
    <text evidence="1 10">Belongs to the GatB/GatE family. GatB subfamily.</text>
</comment>
<protein>
    <recommendedName>
        <fullName evidence="10">Aspartyl/glutamyl-tRNA(Asn/Gln) amidotransferase subunit B</fullName>
        <shortName evidence="10">Asp/Glu-ADT subunit B</shortName>
        <ecNumber evidence="10">6.3.5.-</ecNumber>
    </recommendedName>
</protein>
<evidence type="ECO:0000256" key="1">
    <source>
        <dbReference type="ARBA" id="ARBA00005306"/>
    </source>
</evidence>
<comment type="catalytic activity">
    <reaction evidence="8 10">
        <text>L-aspartyl-tRNA(Asn) + L-glutamine + ATP + H2O = L-asparaginyl-tRNA(Asn) + L-glutamate + ADP + phosphate + 2 H(+)</text>
        <dbReference type="Rhea" id="RHEA:14513"/>
        <dbReference type="Rhea" id="RHEA-COMP:9674"/>
        <dbReference type="Rhea" id="RHEA-COMP:9677"/>
        <dbReference type="ChEBI" id="CHEBI:15377"/>
        <dbReference type="ChEBI" id="CHEBI:15378"/>
        <dbReference type="ChEBI" id="CHEBI:29985"/>
        <dbReference type="ChEBI" id="CHEBI:30616"/>
        <dbReference type="ChEBI" id="CHEBI:43474"/>
        <dbReference type="ChEBI" id="CHEBI:58359"/>
        <dbReference type="ChEBI" id="CHEBI:78515"/>
        <dbReference type="ChEBI" id="CHEBI:78516"/>
        <dbReference type="ChEBI" id="CHEBI:456216"/>
    </reaction>
</comment>
<dbReference type="Proteomes" id="UP000886819">
    <property type="component" value="Unassembled WGS sequence"/>
</dbReference>
<evidence type="ECO:0000256" key="5">
    <source>
        <dbReference type="ARBA" id="ARBA00022840"/>
    </source>
</evidence>
<evidence type="ECO:0000256" key="7">
    <source>
        <dbReference type="ARBA" id="ARBA00024799"/>
    </source>
</evidence>
<dbReference type="InterPro" id="IPR018027">
    <property type="entry name" value="Asn/Gln_amidotransferase"/>
</dbReference>
<dbReference type="PROSITE" id="PS01234">
    <property type="entry name" value="GATB"/>
    <property type="match status" value="1"/>
</dbReference>
<dbReference type="GO" id="GO:0005524">
    <property type="term" value="F:ATP binding"/>
    <property type="evidence" value="ECO:0007669"/>
    <property type="project" value="UniProtKB-KW"/>
</dbReference>
<dbReference type="NCBIfam" id="TIGR00133">
    <property type="entry name" value="gatB"/>
    <property type="match status" value="1"/>
</dbReference>
<reference evidence="12" key="1">
    <citation type="submission" date="2020-10" db="EMBL/GenBank/DDBJ databases">
        <authorList>
            <person name="Gilroy R."/>
        </authorList>
    </citation>
    <scope>NUCLEOTIDE SEQUENCE</scope>
    <source>
        <strain evidence="12">ChiHile30-977</strain>
    </source>
</reference>
<dbReference type="FunFam" id="1.10.10.410:FF:000001">
    <property type="entry name" value="Aspartyl/glutamyl-tRNA(Asn/Gln) amidotransferase subunit B"/>
    <property type="match status" value="1"/>
</dbReference>
<evidence type="ECO:0000256" key="2">
    <source>
        <dbReference type="ARBA" id="ARBA00011123"/>
    </source>
</evidence>
<dbReference type="Gene3D" id="1.10.150.380">
    <property type="entry name" value="GatB domain, N-terminal subdomain"/>
    <property type="match status" value="1"/>
</dbReference>
<evidence type="ECO:0000313" key="13">
    <source>
        <dbReference type="Proteomes" id="UP000886819"/>
    </source>
</evidence>
<dbReference type="EMBL" id="DVFI01000092">
    <property type="protein sequence ID" value="HIQ63200.1"/>
    <property type="molecule type" value="Genomic_DNA"/>
</dbReference>